<feature type="transmembrane region" description="Helical" evidence="5">
    <location>
        <begin position="26"/>
        <end position="49"/>
    </location>
</feature>
<evidence type="ECO:0000313" key="7">
    <source>
        <dbReference type="EMBL" id="UWX06446.1"/>
    </source>
</evidence>
<reference evidence="7" key="1">
    <citation type="submission" date="2020-12" db="EMBL/GenBank/DDBJ databases">
        <title>Taurinivorans muris gen. nov., sp. nov., fundamental and realized metabolic niche of a ubiquitous sulfidogenic bacterium in the murine intestine.</title>
        <authorList>
            <person name="Ye H."/>
            <person name="Hanson B.T."/>
            <person name="Loy A."/>
        </authorList>
    </citation>
    <scope>NUCLEOTIDE SEQUENCE</scope>
    <source>
        <strain evidence="7">LT0009</strain>
    </source>
</reference>
<comment type="subcellular location">
    <subcellularLocation>
        <location evidence="1">Membrane</location>
        <topology evidence="1">Single-pass membrane protein</topology>
    </subcellularLocation>
</comment>
<evidence type="ECO:0000256" key="1">
    <source>
        <dbReference type="ARBA" id="ARBA00004167"/>
    </source>
</evidence>
<protein>
    <submittedName>
        <fullName evidence="7">Translocation/assembly module TamB domain-containing protein</fullName>
    </submittedName>
</protein>
<evidence type="ECO:0000259" key="6">
    <source>
        <dbReference type="Pfam" id="PF04357"/>
    </source>
</evidence>
<dbReference type="Pfam" id="PF04357">
    <property type="entry name" value="TamB"/>
    <property type="match status" value="1"/>
</dbReference>
<evidence type="ECO:0000256" key="5">
    <source>
        <dbReference type="SAM" id="Phobius"/>
    </source>
</evidence>
<keyword evidence="3 5" id="KW-1133">Transmembrane helix</keyword>
<feature type="domain" description="Translocation and assembly module TamB C-terminal" evidence="6">
    <location>
        <begin position="1106"/>
        <end position="1421"/>
    </location>
</feature>
<keyword evidence="8" id="KW-1185">Reference proteome</keyword>
<keyword evidence="2 5" id="KW-0812">Transmembrane</keyword>
<dbReference type="Proteomes" id="UP001058120">
    <property type="component" value="Chromosome"/>
</dbReference>
<sequence>MKNPKTENSQTEHVRMKKYIRSGLKYIGLFFVGLITVLTVFFVCLRFQFAENAIRNYAVEKVNAVLSPYSLQIEIGDLDLNLPFSVRIRDIGVKDGNGVFFHLEALNAHSRLSALLRYRIAVPCIEFKHGDFSRVPELVLPVSQEKSQEETVGLQEKFKQIHALLFNKHMPSVLISNISFEHIAVSPAVFNSLKTVRGVEETFFDSPLVFEGNVSASLEKELFQFEADIAGRYKEQQAYMESLFNMLPNEAIRFSFDYADEHGLFIALAKEFAGLGQSTRASSKISAKLVGTFEDFALETDMSAFDEKYLKDTATISARCQTKPFKGQIALNAKPVIAGVLDNSDISATIDLDTFSVSDTGEKLEKMQIVQPETGETVTVDPNIPFADAAADGGEIPNKNVRIACGVYFKTMEFVHPMLRELLGSEQSLDGQFDVQFFTRQLPRFFARNVNFTAKNIRSETNIAVSREIFANSVFNIKSFSFLDSNNLTVQGNLAGKLNISGKLENPHVIIQTEIPQLLAAAYPGELGKKEGANAREYKLENLQFTLKSEGFEKDADIIPLDIEKMRALYQKHQYAASIERMRELFHSAVNYPVKLFLSFKADYMDEHSFLNSEIRMSPKVLGLGENKNKFVDFTKIRGSLFGISVDGALHIDLPETIEEDYAFAGKIQGKMADTSALENAFFLPLQAEGLSYLAEFNNTGAKGQQVRFSLIADKGLYSFYEWENFQAKLGIDDLWKNAFVDSAVSMASMELADIGKITDFSLSLQGLLNKMALRCKFGGDANFDAKAALSTNFEYLSGSLDSFSFAYPYKKTEIRLQKKAGFYLSPSKIDIGQMVFNVVPKGKLQFGGQITENSLNFKGLANDIDLSMLPQDFKGVMTANFGMSGSSRSPQGKLEMLLKDFQTLSSPKMSFSLKGNIVQAGQEHRANLKLDMLDKDKYGVKEAGFSLQIPLQYSPLLTVSKNRPVLGKFAYTGSLKTLWSYVPLEGRSLEGELDLKGNISGTLSRPDVNFEAETKRAKYQDLILGILLTDLNFESKLQKGHGTVRFSAKDGRKGTVITTGSFDIPFLYHGKYKPYFATDEKKGEKENERVRERKIRQAEHSALIVDLKTVLANFSPFYRNDFNVRLSGIVTAGEMIENPKIHGDITVEDAEVHLENIRTSSIPKLNIVEDSSVRIRRKKAGSQGNLDIAVHIPKQLGVYAPGIETLWRGDLSVFGKLQDPAVKGYLRAWKGRMIILNSELKLNKGEILFDGSTPVIPTVDLKLEHNGGGVKSFISLKGMALRPKIEISSSPHLPSDEVLAHILFSRSMSELSDFEKIRLATVLASLVGFDVSAGITGTTKNLFGLDVISVDNRQSSSGEEEISIQLGKYLKNNLYLGLEQEVNSPDTSGVLKYEMNENFSVGTKLGTEDSEVGFQWKYDY</sequence>
<dbReference type="PANTHER" id="PTHR36985">
    <property type="entry name" value="TRANSLOCATION AND ASSEMBLY MODULE SUBUNIT TAMB"/>
    <property type="match status" value="1"/>
</dbReference>
<gene>
    <name evidence="7" type="ORF">JBF11_03800</name>
</gene>
<evidence type="ECO:0000256" key="4">
    <source>
        <dbReference type="ARBA" id="ARBA00023136"/>
    </source>
</evidence>
<name>A0ABY5Y305_9BACT</name>
<accession>A0ABY5Y305</accession>
<dbReference type="RefSeq" id="WP_334316054.1">
    <property type="nucleotide sequence ID" value="NZ_CP065938.1"/>
</dbReference>
<dbReference type="EMBL" id="CP065938">
    <property type="protein sequence ID" value="UWX06446.1"/>
    <property type="molecule type" value="Genomic_DNA"/>
</dbReference>
<evidence type="ECO:0000313" key="8">
    <source>
        <dbReference type="Proteomes" id="UP001058120"/>
    </source>
</evidence>
<dbReference type="InterPro" id="IPR007452">
    <property type="entry name" value="TamB_C"/>
</dbReference>
<evidence type="ECO:0000256" key="3">
    <source>
        <dbReference type="ARBA" id="ARBA00022989"/>
    </source>
</evidence>
<keyword evidence="4 5" id="KW-0472">Membrane</keyword>
<dbReference type="PANTHER" id="PTHR36985:SF1">
    <property type="entry name" value="TRANSLOCATION AND ASSEMBLY MODULE SUBUNIT TAMB"/>
    <property type="match status" value="1"/>
</dbReference>
<organism evidence="7 8">
    <name type="scientific">Taurinivorans muris</name>
    <dbReference type="NCBI Taxonomy" id="2787751"/>
    <lineage>
        <taxon>Bacteria</taxon>
        <taxon>Pseudomonadati</taxon>
        <taxon>Thermodesulfobacteriota</taxon>
        <taxon>Desulfovibrionia</taxon>
        <taxon>Desulfovibrionales</taxon>
        <taxon>Desulfovibrionaceae</taxon>
        <taxon>Taurinivorans</taxon>
    </lineage>
</organism>
<proteinExistence type="predicted"/>
<evidence type="ECO:0000256" key="2">
    <source>
        <dbReference type="ARBA" id="ARBA00022692"/>
    </source>
</evidence>